<dbReference type="GO" id="GO:0005829">
    <property type="term" value="C:cytosol"/>
    <property type="evidence" value="ECO:0007669"/>
    <property type="project" value="TreeGrafter"/>
</dbReference>
<evidence type="ECO:0000259" key="4">
    <source>
        <dbReference type="PROSITE" id="PS50157"/>
    </source>
</evidence>
<dbReference type="Pfam" id="PF01844">
    <property type="entry name" value="HNH"/>
    <property type="match status" value="1"/>
</dbReference>
<dbReference type="OrthoDB" id="11472at2157"/>
<gene>
    <name evidence="5" type="ORF">B1756_15125</name>
</gene>
<dbReference type="AlphaFoldDB" id="A0A2Z2I2D0"/>
<keyword evidence="6" id="KW-1185">Reference proteome</keyword>
<dbReference type="CDD" id="cd00085">
    <property type="entry name" value="HNHc"/>
    <property type="match status" value="1"/>
</dbReference>
<dbReference type="GO" id="GO:0016787">
    <property type="term" value="F:hydrolase activity"/>
    <property type="evidence" value="ECO:0007669"/>
    <property type="project" value="UniProtKB-KW"/>
</dbReference>
<dbReference type="GO" id="GO:0003676">
    <property type="term" value="F:nucleic acid binding"/>
    <property type="evidence" value="ECO:0007669"/>
    <property type="project" value="InterPro"/>
</dbReference>
<keyword evidence="5" id="KW-0255">Endonuclease</keyword>
<dbReference type="GeneID" id="32895432"/>
<reference evidence="6" key="1">
    <citation type="submission" date="2017-02" db="EMBL/GenBank/DDBJ databases">
        <title>Natronthermophilus aegyptiacus gen. nov.,sp. nov., an aerobic, extremely halophilic alkalithermophilic archaeon isolated from the athalassohaline Wadi An Natrun, Egypt.</title>
        <authorList>
            <person name="Zhao B."/>
        </authorList>
    </citation>
    <scope>NUCLEOTIDE SEQUENCE [LARGE SCALE GENOMIC DNA]</scope>
    <source>
        <strain evidence="6">JW/NM-HA 15</strain>
    </source>
</reference>
<name>A0A2Z2I2D0_9EURY</name>
<feature type="domain" description="C2H2-type" evidence="4">
    <location>
        <begin position="1"/>
        <end position="29"/>
    </location>
</feature>
<evidence type="ECO:0000256" key="1">
    <source>
        <dbReference type="ARBA" id="ARBA00022722"/>
    </source>
</evidence>
<dbReference type="SMART" id="SM00507">
    <property type="entry name" value="HNHc"/>
    <property type="match status" value="1"/>
</dbReference>
<dbReference type="InterPro" id="IPR003615">
    <property type="entry name" value="HNH_nuc"/>
</dbReference>
<evidence type="ECO:0000256" key="3">
    <source>
        <dbReference type="SAM" id="MobiDB-lite"/>
    </source>
</evidence>
<dbReference type="PROSITE" id="PS00028">
    <property type="entry name" value="ZINC_FINGER_C2H2_1"/>
    <property type="match status" value="1"/>
</dbReference>
<dbReference type="PANTHER" id="PTHR41286">
    <property type="entry name" value="HNH NUCLEASE YAJD-RELATED"/>
    <property type="match status" value="1"/>
</dbReference>
<dbReference type="InterPro" id="IPR013087">
    <property type="entry name" value="Znf_C2H2_type"/>
</dbReference>
<organism evidence="5 6">
    <name type="scientific">Natrarchaeobaculum aegyptiacum</name>
    <dbReference type="NCBI Taxonomy" id="745377"/>
    <lineage>
        <taxon>Archaea</taxon>
        <taxon>Methanobacteriati</taxon>
        <taxon>Methanobacteriota</taxon>
        <taxon>Stenosarchaea group</taxon>
        <taxon>Halobacteria</taxon>
        <taxon>Halobacteriales</taxon>
        <taxon>Natrialbaceae</taxon>
        <taxon>Natrarchaeobaculum</taxon>
    </lineage>
</organism>
<protein>
    <submittedName>
        <fullName evidence="5">HNH endonuclease</fullName>
    </submittedName>
</protein>
<dbReference type="GO" id="GO:0004519">
    <property type="term" value="F:endonuclease activity"/>
    <property type="evidence" value="ECO:0007669"/>
    <property type="project" value="UniProtKB-KW"/>
</dbReference>
<dbReference type="InterPro" id="IPR002711">
    <property type="entry name" value="HNH"/>
</dbReference>
<dbReference type="KEGG" id="naj:B1756_15125"/>
<dbReference type="PANTHER" id="PTHR41286:SF1">
    <property type="entry name" value="HNH NUCLEASE YAJD-RELATED"/>
    <property type="match status" value="1"/>
</dbReference>
<evidence type="ECO:0000313" key="5">
    <source>
        <dbReference type="EMBL" id="ARS90928.1"/>
    </source>
</evidence>
<keyword evidence="2" id="KW-0378">Hydrolase</keyword>
<accession>A0A2Z2I2D0</accession>
<dbReference type="EMBL" id="CP019893">
    <property type="protein sequence ID" value="ARS90928.1"/>
    <property type="molecule type" value="Genomic_DNA"/>
</dbReference>
<dbReference type="RefSeq" id="WP_086889293.1">
    <property type="nucleotide sequence ID" value="NZ_CP019893.1"/>
</dbReference>
<evidence type="ECO:0000313" key="6">
    <source>
        <dbReference type="Proteomes" id="UP000250088"/>
    </source>
</evidence>
<evidence type="ECO:0000256" key="2">
    <source>
        <dbReference type="ARBA" id="ARBA00022801"/>
    </source>
</evidence>
<dbReference type="GO" id="GO:0008270">
    <property type="term" value="F:zinc ion binding"/>
    <property type="evidence" value="ECO:0007669"/>
    <property type="project" value="InterPro"/>
</dbReference>
<dbReference type="Gene3D" id="1.10.30.50">
    <property type="match status" value="1"/>
</dbReference>
<keyword evidence="1" id="KW-0540">Nuclease</keyword>
<dbReference type="PROSITE" id="PS50157">
    <property type="entry name" value="ZINC_FINGER_C2H2_2"/>
    <property type="match status" value="1"/>
</dbReference>
<dbReference type="Proteomes" id="UP000250088">
    <property type="component" value="Chromosome"/>
</dbReference>
<proteinExistence type="predicted"/>
<sequence length="249" mass="28093">MDCPTCGKSLSTERGMRQHHTKVHGDPLPNRTCSGCGLEFYDSKARREYCDDCNPNAGEHNGHWKGGKETTTCKLCDSAFEYYPSDKLGVYCPDCVDAADGLLPENPSEKGERISVECRACSASIEVRSRLLEKRTQGVFCSRTCHGEWLSENVVGPDHHQWEGGEIDYGQRWWKIRRQALERDGYECRHCGVGRDEIGRNPDVHHVQPVRSFDDPDEAHTMENVITLCRSCHRLAEEGTIPVPIDGEK</sequence>
<feature type="region of interest" description="Disordered" evidence="3">
    <location>
        <begin position="1"/>
        <end position="24"/>
    </location>
</feature>